<evidence type="ECO:0000256" key="6">
    <source>
        <dbReference type="ARBA" id="ARBA00023125"/>
    </source>
</evidence>
<evidence type="ECO:0000256" key="3">
    <source>
        <dbReference type="ARBA" id="ARBA00022806"/>
    </source>
</evidence>
<evidence type="ECO:0000256" key="7">
    <source>
        <dbReference type="ARBA" id="ARBA00023159"/>
    </source>
</evidence>
<comment type="function">
    <text evidence="9">Transcription regulator that activates transcription by stimulating RNA polymerase (RNAP) recycling in case of stress conditions such as supercoiled DNA or high salt concentrations. Probably acts by releasing the RNAP, when it is trapped or immobilized on tightly supercoiled DNA. Does not activate transcription on linear DNA. Probably not involved in DNA repair.</text>
</comment>
<dbReference type="Gene3D" id="2.30.30.930">
    <property type="match status" value="1"/>
</dbReference>
<evidence type="ECO:0000256" key="9">
    <source>
        <dbReference type="HAMAP-Rule" id="MF_01821"/>
    </source>
</evidence>
<evidence type="ECO:0000313" key="13">
    <source>
        <dbReference type="Proteomes" id="UP001595722"/>
    </source>
</evidence>
<keyword evidence="6 9" id="KW-0238">DNA-binding</keyword>
<proteinExistence type="inferred from homology"/>
<reference evidence="13" key="1">
    <citation type="journal article" date="2019" name="Int. J. Syst. Evol. Microbiol.">
        <title>The Global Catalogue of Microorganisms (GCM) 10K type strain sequencing project: providing services to taxonomists for standard genome sequencing and annotation.</title>
        <authorList>
            <consortium name="The Broad Institute Genomics Platform"/>
            <consortium name="The Broad Institute Genome Sequencing Center for Infectious Disease"/>
            <person name="Wu L."/>
            <person name="Ma J."/>
        </authorList>
    </citation>
    <scope>NUCLEOTIDE SEQUENCE [LARGE SCALE GENOMIC DNA]</scope>
    <source>
        <strain evidence="13">KCTC 42424</strain>
    </source>
</reference>
<dbReference type="NCBIfam" id="NF003426">
    <property type="entry name" value="PRK04914.1"/>
    <property type="match status" value="1"/>
</dbReference>
<dbReference type="Gene3D" id="3.40.50.10810">
    <property type="entry name" value="Tandem AAA-ATPase domain"/>
    <property type="match status" value="1"/>
</dbReference>
<comment type="subunit">
    <text evidence="9">Interacts with the RNAP. Has a higher affinity for the core RNAP than for the holoenzyme. Its ATPase activity is stimulated by binding to RNAP.</text>
</comment>
<feature type="domain" description="Helicase C-terminal" evidence="11">
    <location>
        <begin position="452"/>
        <end position="609"/>
    </location>
</feature>
<dbReference type="Pfam" id="PF12137">
    <property type="entry name" value="RapA_C"/>
    <property type="match status" value="1"/>
</dbReference>
<comment type="caution">
    <text evidence="12">The sequence shown here is derived from an EMBL/GenBank/DDBJ whole genome shotgun (WGS) entry which is preliminary data.</text>
</comment>
<dbReference type="InterPro" id="IPR000330">
    <property type="entry name" value="SNF2_N"/>
</dbReference>
<dbReference type="Pfam" id="PF18337">
    <property type="entry name" value="Tudor_RapA"/>
    <property type="match status" value="1"/>
</dbReference>
<evidence type="ECO:0000259" key="11">
    <source>
        <dbReference type="PROSITE" id="PS51194"/>
    </source>
</evidence>
<protein>
    <recommendedName>
        <fullName evidence="9">RNA polymerase-associated protein RapA</fullName>
        <ecNumber evidence="9">3.6.4.-</ecNumber>
    </recommendedName>
    <alternativeName>
        <fullName evidence="9">ATP-dependent helicase HepA</fullName>
    </alternativeName>
</protein>
<dbReference type="PANTHER" id="PTHR45766:SF6">
    <property type="entry name" value="SWI_SNF-RELATED MATRIX-ASSOCIATED ACTIN-DEPENDENT REGULATOR OF CHROMATIN SUBFAMILY A-LIKE PROTEIN 1"/>
    <property type="match status" value="1"/>
</dbReference>
<keyword evidence="1 9" id="KW-0547">Nucleotide-binding</keyword>
<keyword evidence="5 9" id="KW-0805">Transcription regulation</keyword>
<evidence type="ECO:0000256" key="2">
    <source>
        <dbReference type="ARBA" id="ARBA00022801"/>
    </source>
</evidence>
<dbReference type="Pfam" id="PF18339">
    <property type="entry name" value="Tudor_1_RapA"/>
    <property type="match status" value="1"/>
</dbReference>
<evidence type="ECO:0000256" key="8">
    <source>
        <dbReference type="ARBA" id="ARBA00023163"/>
    </source>
</evidence>
<dbReference type="SMART" id="SM00487">
    <property type="entry name" value="DEXDc"/>
    <property type="match status" value="1"/>
</dbReference>
<dbReference type="Gene3D" id="3.30.360.80">
    <property type="match status" value="1"/>
</dbReference>
<name>A0ABV7VTL8_9GAMM</name>
<dbReference type="Gene3D" id="2.30.30.140">
    <property type="match status" value="1"/>
</dbReference>
<dbReference type="InterPro" id="IPR027417">
    <property type="entry name" value="P-loop_NTPase"/>
</dbReference>
<evidence type="ECO:0000256" key="4">
    <source>
        <dbReference type="ARBA" id="ARBA00022840"/>
    </source>
</evidence>
<organism evidence="12 13">
    <name type="scientific">Bacterioplanoides pacificum</name>
    <dbReference type="NCBI Taxonomy" id="1171596"/>
    <lineage>
        <taxon>Bacteria</taxon>
        <taxon>Pseudomonadati</taxon>
        <taxon>Pseudomonadota</taxon>
        <taxon>Gammaproteobacteria</taxon>
        <taxon>Oceanospirillales</taxon>
        <taxon>Oceanospirillaceae</taxon>
        <taxon>Bacterioplanoides</taxon>
    </lineage>
</organism>
<evidence type="ECO:0000256" key="1">
    <source>
        <dbReference type="ARBA" id="ARBA00022741"/>
    </source>
</evidence>
<dbReference type="InterPro" id="IPR057342">
    <property type="entry name" value="DEXDc_RapA"/>
</dbReference>
<dbReference type="InterPro" id="IPR022737">
    <property type="entry name" value="RapA_C"/>
</dbReference>
<dbReference type="EMBL" id="JBHRYB010000005">
    <property type="protein sequence ID" value="MFC3680037.1"/>
    <property type="molecule type" value="Genomic_DNA"/>
</dbReference>
<dbReference type="InterPro" id="IPR001650">
    <property type="entry name" value="Helicase_C-like"/>
</dbReference>
<evidence type="ECO:0000313" key="12">
    <source>
        <dbReference type="EMBL" id="MFC3680037.1"/>
    </source>
</evidence>
<keyword evidence="2 9" id="KW-0378">Hydrolase</keyword>
<dbReference type="CDD" id="cd18793">
    <property type="entry name" value="SF2_C_SNF"/>
    <property type="match status" value="1"/>
</dbReference>
<evidence type="ECO:0000256" key="5">
    <source>
        <dbReference type="ARBA" id="ARBA00023015"/>
    </source>
</evidence>
<dbReference type="RefSeq" id="WP_376865870.1">
    <property type="nucleotide sequence ID" value="NZ_JBHRYB010000005.1"/>
</dbReference>
<dbReference type="Proteomes" id="UP001595722">
    <property type="component" value="Unassembled WGS sequence"/>
</dbReference>
<keyword evidence="8 9" id="KW-0804">Transcription</keyword>
<keyword evidence="13" id="KW-1185">Reference proteome</keyword>
<dbReference type="Gene3D" id="3.40.50.300">
    <property type="entry name" value="P-loop containing nucleotide triphosphate hydrolases"/>
    <property type="match status" value="1"/>
</dbReference>
<dbReference type="PROSITE" id="PS51192">
    <property type="entry name" value="HELICASE_ATP_BIND_1"/>
    <property type="match status" value="1"/>
</dbReference>
<dbReference type="EC" id="3.6.4.-" evidence="9"/>
<feature type="domain" description="Helicase ATP-binding" evidence="10">
    <location>
        <begin position="156"/>
        <end position="330"/>
    </location>
</feature>
<dbReference type="Pfam" id="PF00176">
    <property type="entry name" value="SNF2-rel_dom"/>
    <property type="match status" value="1"/>
</dbReference>
<dbReference type="PROSITE" id="PS51194">
    <property type="entry name" value="HELICASE_CTER"/>
    <property type="match status" value="1"/>
</dbReference>
<dbReference type="Gene3D" id="6.10.140.1500">
    <property type="match status" value="1"/>
</dbReference>
<dbReference type="InterPro" id="IPR014001">
    <property type="entry name" value="Helicase_ATP-bd"/>
</dbReference>
<dbReference type="HAMAP" id="MF_01821">
    <property type="entry name" value="Helicase_RapA"/>
    <property type="match status" value="1"/>
</dbReference>
<feature type="short sequence motif" description="DEAH box" evidence="9">
    <location>
        <begin position="276"/>
        <end position="279"/>
    </location>
</feature>
<keyword evidence="7 9" id="KW-0010">Activator</keyword>
<dbReference type="SMART" id="SM00490">
    <property type="entry name" value="HELICc"/>
    <property type="match status" value="1"/>
</dbReference>
<dbReference type="CDD" id="cd18011">
    <property type="entry name" value="DEXDc_RapA"/>
    <property type="match status" value="1"/>
</dbReference>
<dbReference type="InterPro" id="IPR038718">
    <property type="entry name" value="SNF2-like_sf"/>
</dbReference>
<dbReference type="InterPro" id="IPR049730">
    <property type="entry name" value="SNF2/RAD54-like_C"/>
</dbReference>
<comment type="similarity">
    <text evidence="9">Belongs to the SNF2/RAD54 helicase family. RapA subfamily.</text>
</comment>
<feature type="binding site" evidence="9">
    <location>
        <begin position="169"/>
        <end position="176"/>
    </location>
    <ligand>
        <name>ATP</name>
        <dbReference type="ChEBI" id="CHEBI:30616"/>
    </ligand>
</feature>
<dbReference type="InterPro" id="IPR023949">
    <property type="entry name" value="Helicase_RapA"/>
</dbReference>
<dbReference type="SUPFAM" id="SSF52540">
    <property type="entry name" value="P-loop containing nucleoside triphosphate hydrolases"/>
    <property type="match status" value="2"/>
</dbReference>
<keyword evidence="4 9" id="KW-0067">ATP-binding</keyword>
<dbReference type="InterPro" id="IPR040765">
    <property type="entry name" value="Tudor_1_RapA"/>
</dbReference>
<evidence type="ECO:0000259" key="10">
    <source>
        <dbReference type="PROSITE" id="PS51192"/>
    </source>
</evidence>
<sequence>MYSVGQRWISEAETDLGLGLIQDVDFRMVTVYFPVIDDIRTYSKENAPLTRVEFKVGDVVPLQDGSSLTITEVQEQNDILFYGDDERFIPETHLSGQIQLNQPADRLFSGQIDNNNLYELRQIALQQLSKLRKRPFYGLLGGRTSLLPHQLYIAEQVTQDSIPRVLLADEVGLGKTIEAGLILHRLLLQQRIARAIILVPDHLLHQWLVEMIRRFNLRFTIVDKAMVAENRLAAMEGEATNMFAENQLFLCPLSIATQEVVAAQMADSDWDMLVVDEAHHLEWDVDGHDQAYGLVDQIAATTPGLLLLTATPEQLGINGHYARLRLLDPERYPSLEQFLAEQEQYQPIAGLASALAGDDELSAVQQQLLADLLPDSVASDDRNKQLENLIDRCGPGRALYRNTRHGVTGFPKRLATLHALPAPAFAQQPASELDQQLFPELGISGWESSDPRCQWLVELLQQQKKDKIVLICHSAQTVLDLEKYLWESHATPAAVFHEQMDLVERDRAAAYFADHEQGARILLCSEIGSEGRNFQFAHHLVLFDLPFNCDLLEQRIGRLDRIGQKHDIQIHIPVFADHASGRWAELLNDGMDVFSRPNPAAQPLLEKHKANILAALAGEQDIAALTQQLADERDALLQALEQGRDRLLELHSCHPHKARELAQEMTITHIEDEADLNDFIELFVDAFGLELADLGGDCITIAPGDHMLVPDMPHLPEDGFMATTNRDVALSRDDVQFLSWEHPFIDQALELIVSSPAGNSSVGYIEDHGHRTGDCFIQLQFVAICSAPKALQVERYLPPDAMHLMMTPKGDLKVNEPESLPGFALPLKKGTARGLAEQKEDEVKPLIHKLEKLGAGQLSKMVERAHDKAEQAFSDRLERLTALSRANPNISQQLVDNVKRERDAVLAAIRDAQLVLDSVRLVFCG</sequence>
<gene>
    <name evidence="9 12" type="primary">rapA</name>
    <name evidence="12" type="ORF">ACFOMG_07925</name>
</gene>
<keyword evidence="3 9" id="KW-0347">Helicase</keyword>
<accession>A0ABV7VTL8</accession>
<dbReference type="InterPro" id="IPR040766">
    <property type="entry name" value="Tudor_2_RapA"/>
</dbReference>
<dbReference type="Pfam" id="PF00271">
    <property type="entry name" value="Helicase_C"/>
    <property type="match status" value="1"/>
</dbReference>
<dbReference type="PANTHER" id="PTHR45766">
    <property type="entry name" value="DNA ANNEALING HELICASE AND ENDONUCLEASE ZRANB3 FAMILY MEMBER"/>
    <property type="match status" value="1"/>
</dbReference>